<evidence type="ECO:0000313" key="11">
    <source>
        <dbReference type="Proteomes" id="UP000316213"/>
    </source>
</evidence>
<dbReference type="GO" id="GO:0003677">
    <property type="term" value="F:DNA binding"/>
    <property type="evidence" value="ECO:0007669"/>
    <property type="project" value="UniProtKB-KW"/>
</dbReference>
<evidence type="ECO:0000256" key="3">
    <source>
        <dbReference type="ARBA" id="ARBA00023082"/>
    </source>
</evidence>
<evidence type="ECO:0000259" key="8">
    <source>
        <dbReference type="Pfam" id="PF04542"/>
    </source>
</evidence>
<dbReference type="NCBIfam" id="TIGR02937">
    <property type="entry name" value="sigma70-ECF"/>
    <property type="match status" value="1"/>
</dbReference>
<dbReference type="InterPro" id="IPR013249">
    <property type="entry name" value="RNA_pol_sigma70_r4_t2"/>
</dbReference>
<evidence type="ECO:0000256" key="5">
    <source>
        <dbReference type="ARBA" id="ARBA00023163"/>
    </source>
</evidence>
<gene>
    <name evidence="10" type="primary">ylaC_2</name>
    <name evidence="10" type="ORF">Pla100_56680</name>
</gene>
<evidence type="ECO:0000259" key="9">
    <source>
        <dbReference type="Pfam" id="PF08281"/>
    </source>
</evidence>
<comment type="caution">
    <text evidence="10">The sequence shown here is derived from an EMBL/GenBank/DDBJ whole genome shotgun (WGS) entry which is preliminary data.</text>
</comment>
<keyword evidence="3 6" id="KW-0731">Sigma factor</keyword>
<dbReference type="RefSeq" id="WP_261344828.1">
    <property type="nucleotide sequence ID" value="NZ_SJPM01000020.1"/>
</dbReference>
<name>A0A5C5ZPQ0_9BACT</name>
<evidence type="ECO:0000256" key="7">
    <source>
        <dbReference type="SAM" id="MobiDB-lite"/>
    </source>
</evidence>
<dbReference type="Pfam" id="PF04542">
    <property type="entry name" value="Sigma70_r2"/>
    <property type="match status" value="1"/>
</dbReference>
<evidence type="ECO:0000256" key="1">
    <source>
        <dbReference type="ARBA" id="ARBA00010641"/>
    </source>
</evidence>
<keyword evidence="2 6" id="KW-0805">Transcription regulation</keyword>
<keyword evidence="4 6" id="KW-0238">DNA-binding</keyword>
<sequence length="256" mass="29241">MGKLAENRSKTAFHQHRCGVLNGDARLVARRKNSSHQKFEEIKKISPHTSQPANSSKIVGDSPPENDASAQPNSEEIAIRAETWVEQFGDSMFRFAIAKVSDAALAEDLVQDTFIAAIIGKKQFRNESTVSTWLFAILRRKIAEHYRRSQRSDAFIQSQAETIRDSETQPTSRQAWHDDPAVICENAEFRNIFDICVEKLPNKLAEVFILREINQQSPQDICELLRISPTNLSMRLQRCRLAIRDCLNSQWFRGNQ</sequence>
<dbReference type="SUPFAM" id="SSF88659">
    <property type="entry name" value="Sigma3 and sigma4 domains of RNA polymerase sigma factors"/>
    <property type="match status" value="1"/>
</dbReference>
<feature type="domain" description="RNA polymerase sigma factor 70 region 4 type 2" evidence="9">
    <location>
        <begin position="196"/>
        <end position="241"/>
    </location>
</feature>
<dbReference type="Pfam" id="PF08281">
    <property type="entry name" value="Sigma70_r4_2"/>
    <property type="match status" value="1"/>
</dbReference>
<dbReference type="PANTHER" id="PTHR43133">
    <property type="entry name" value="RNA POLYMERASE ECF-TYPE SIGMA FACTO"/>
    <property type="match status" value="1"/>
</dbReference>
<dbReference type="InterPro" id="IPR007627">
    <property type="entry name" value="RNA_pol_sigma70_r2"/>
</dbReference>
<evidence type="ECO:0000256" key="4">
    <source>
        <dbReference type="ARBA" id="ARBA00023125"/>
    </source>
</evidence>
<reference evidence="10 11" key="1">
    <citation type="submission" date="2019-02" db="EMBL/GenBank/DDBJ databases">
        <title>Deep-cultivation of Planctomycetes and their phenomic and genomic characterization uncovers novel biology.</title>
        <authorList>
            <person name="Wiegand S."/>
            <person name="Jogler M."/>
            <person name="Boedeker C."/>
            <person name="Pinto D."/>
            <person name="Vollmers J."/>
            <person name="Rivas-Marin E."/>
            <person name="Kohn T."/>
            <person name="Peeters S.H."/>
            <person name="Heuer A."/>
            <person name="Rast P."/>
            <person name="Oberbeckmann S."/>
            <person name="Bunk B."/>
            <person name="Jeske O."/>
            <person name="Meyerdierks A."/>
            <person name="Storesund J.E."/>
            <person name="Kallscheuer N."/>
            <person name="Luecker S."/>
            <person name="Lage O.M."/>
            <person name="Pohl T."/>
            <person name="Merkel B.J."/>
            <person name="Hornburger P."/>
            <person name="Mueller R.-W."/>
            <person name="Bruemmer F."/>
            <person name="Labrenz M."/>
            <person name="Spormann A.M."/>
            <person name="Op Den Camp H."/>
            <person name="Overmann J."/>
            <person name="Amann R."/>
            <person name="Jetten M.S.M."/>
            <person name="Mascher T."/>
            <person name="Medema M.H."/>
            <person name="Devos D.P."/>
            <person name="Kaster A.-K."/>
            <person name="Ovreas L."/>
            <person name="Rohde M."/>
            <person name="Galperin M.Y."/>
            <person name="Jogler C."/>
        </authorList>
    </citation>
    <scope>NUCLEOTIDE SEQUENCE [LARGE SCALE GENOMIC DNA]</scope>
    <source>
        <strain evidence="10 11">Pla100</strain>
    </source>
</reference>
<evidence type="ECO:0000313" key="10">
    <source>
        <dbReference type="EMBL" id="TWT89200.1"/>
    </source>
</evidence>
<protein>
    <recommendedName>
        <fullName evidence="6">RNA polymerase sigma factor</fullName>
    </recommendedName>
</protein>
<evidence type="ECO:0000256" key="6">
    <source>
        <dbReference type="RuleBase" id="RU000716"/>
    </source>
</evidence>
<dbReference type="InterPro" id="IPR013324">
    <property type="entry name" value="RNA_pol_sigma_r3/r4-like"/>
</dbReference>
<evidence type="ECO:0000256" key="2">
    <source>
        <dbReference type="ARBA" id="ARBA00023015"/>
    </source>
</evidence>
<dbReference type="PANTHER" id="PTHR43133:SF8">
    <property type="entry name" value="RNA POLYMERASE SIGMA FACTOR HI_1459-RELATED"/>
    <property type="match status" value="1"/>
</dbReference>
<dbReference type="InterPro" id="IPR039425">
    <property type="entry name" value="RNA_pol_sigma-70-like"/>
</dbReference>
<feature type="domain" description="RNA polymerase sigma-70 region 2" evidence="8">
    <location>
        <begin position="85"/>
        <end position="151"/>
    </location>
</feature>
<proteinExistence type="inferred from homology"/>
<dbReference type="InterPro" id="IPR013325">
    <property type="entry name" value="RNA_pol_sigma_r2"/>
</dbReference>
<dbReference type="Gene3D" id="1.10.1740.10">
    <property type="match status" value="1"/>
</dbReference>
<dbReference type="PROSITE" id="PS01063">
    <property type="entry name" value="SIGMA70_ECF"/>
    <property type="match status" value="1"/>
</dbReference>
<dbReference type="InterPro" id="IPR036388">
    <property type="entry name" value="WH-like_DNA-bd_sf"/>
</dbReference>
<organism evidence="10 11">
    <name type="scientific">Neorhodopirellula pilleata</name>
    <dbReference type="NCBI Taxonomy" id="2714738"/>
    <lineage>
        <taxon>Bacteria</taxon>
        <taxon>Pseudomonadati</taxon>
        <taxon>Planctomycetota</taxon>
        <taxon>Planctomycetia</taxon>
        <taxon>Pirellulales</taxon>
        <taxon>Pirellulaceae</taxon>
        <taxon>Neorhodopirellula</taxon>
    </lineage>
</organism>
<feature type="compositionally biased region" description="Polar residues" evidence="7">
    <location>
        <begin position="47"/>
        <end position="57"/>
    </location>
</feature>
<dbReference type="EMBL" id="SJPM01000020">
    <property type="protein sequence ID" value="TWT89200.1"/>
    <property type="molecule type" value="Genomic_DNA"/>
</dbReference>
<accession>A0A5C5ZPQ0</accession>
<dbReference type="InterPro" id="IPR014284">
    <property type="entry name" value="RNA_pol_sigma-70_dom"/>
</dbReference>
<dbReference type="SUPFAM" id="SSF88946">
    <property type="entry name" value="Sigma2 domain of RNA polymerase sigma factors"/>
    <property type="match status" value="1"/>
</dbReference>
<dbReference type="GO" id="GO:0016987">
    <property type="term" value="F:sigma factor activity"/>
    <property type="evidence" value="ECO:0007669"/>
    <property type="project" value="UniProtKB-KW"/>
</dbReference>
<feature type="region of interest" description="Disordered" evidence="7">
    <location>
        <begin position="31"/>
        <end position="73"/>
    </location>
</feature>
<dbReference type="Gene3D" id="1.10.10.10">
    <property type="entry name" value="Winged helix-like DNA-binding domain superfamily/Winged helix DNA-binding domain"/>
    <property type="match status" value="1"/>
</dbReference>
<comment type="similarity">
    <text evidence="1 6">Belongs to the sigma-70 factor family. ECF subfamily.</text>
</comment>
<dbReference type="InterPro" id="IPR000838">
    <property type="entry name" value="RNA_pol_sigma70_ECF_CS"/>
</dbReference>
<dbReference type="GO" id="GO:0006352">
    <property type="term" value="P:DNA-templated transcription initiation"/>
    <property type="evidence" value="ECO:0007669"/>
    <property type="project" value="InterPro"/>
</dbReference>
<keyword evidence="11" id="KW-1185">Reference proteome</keyword>
<dbReference type="AlphaFoldDB" id="A0A5C5ZPQ0"/>
<dbReference type="Proteomes" id="UP000316213">
    <property type="component" value="Unassembled WGS sequence"/>
</dbReference>
<keyword evidence="5 6" id="KW-0804">Transcription</keyword>